<evidence type="ECO:0000313" key="3">
    <source>
        <dbReference type="Proteomes" id="UP000596063"/>
    </source>
</evidence>
<keyword evidence="3" id="KW-1185">Reference proteome</keyword>
<dbReference type="Gene3D" id="2.60.120.260">
    <property type="entry name" value="Galactose-binding domain-like"/>
    <property type="match status" value="1"/>
</dbReference>
<name>A0A7T4QZ46_9GAMM</name>
<evidence type="ECO:0000259" key="1">
    <source>
        <dbReference type="Pfam" id="PF08530"/>
    </source>
</evidence>
<feature type="domain" description="Xaa-Pro dipeptidyl-peptidase C-terminal" evidence="1">
    <location>
        <begin position="19"/>
        <end position="94"/>
    </location>
</feature>
<dbReference type="InterPro" id="IPR013736">
    <property type="entry name" value="Xaa-Pro_dipept_C"/>
</dbReference>
<dbReference type="SUPFAM" id="SSF49785">
    <property type="entry name" value="Galactose-binding domain-like"/>
    <property type="match status" value="1"/>
</dbReference>
<accession>A0A7T4QZ46</accession>
<dbReference type="GO" id="GO:0008239">
    <property type="term" value="F:dipeptidyl-peptidase activity"/>
    <property type="evidence" value="ECO:0007669"/>
    <property type="project" value="InterPro"/>
</dbReference>
<protein>
    <recommendedName>
        <fullName evidence="1">Xaa-Pro dipeptidyl-peptidase C-terminal domain-containing protein</fullName>
    </recommendedName>
</protein>
<organism evidence="2 3">
    <name type="scientific">Spongiibacter nanhainus</name>
    <dbReference type="NCBI Taxonomy" id="2794344"/>
    <lineage>
        <taxon>Bacteria</taxon>
        <taxon>Pseudomonadati</taxon>
        <taxon>Pseudomonadota</taxon>
        <taxon>Gammaproteobacteria</taxon>
        <taxon>Cellvibrionales</taxon>
        <taxon>Spongiibacteraceae</taxon>
        <taxon>Spongiibacter</taxon>
    </lineage>
</organism>
<dbReference type="InterPro" id="IPR008979">
    <property type="entry name" value="Galactose-bd-like_sf"/>
</dbReference>
<proteinExistence type="predicted"/>
<dbReference type="Proteomes" id="UP000596063">
    <property type="component" value="Chromosome"/>
</dbReference>
<dbReference type="EMBL" id="CP066167">
    <property type="protein sequence ID" value="QQD17329.1"/>
    <property type="molecule type" value="Genomic_DNA"/>
</dbReference>
<reference evidence="2 3" key="1">
    <citation type="submission" date="2020-12" db="EMBL/GenBank/DDBJ databases">
        <authorList>
            <person name="Shan Y."/>
        </authorList>
    </citation>
    <scope>NUCLEOTIDE SEQUENCE [LARGE SCALE GENOMIC DNA]</scope>
    <source>
        <strain evidence="3">csc3.9</strain>
    </source>
</reference>
<dbReference type="Pfam" id="PF08530">
    <property type="entry name" value="PepX_C"/>
    <property type="match status" value="1"/>
</dbReference>
<evidence type="ECO:0000313" key="2">
    <source>
        <dbReference type="EMBL" id="QQD17329.1"/>
    </source>
</evidence>
<dbReference type="KEGG" id="snan:I6N98_13265"/>
<sequence>MSGDAGRDISRFVVNTTIGALIGSQRAVDPEFSWYDENGQMIQAFHPYFPSSAQRLVPDEVARFDIEVRPTAVQINEGERLRITVSTSDIPFAFRTVDMVLDLVGSSYLVQRNSIYPSSVTVPMLDPTSFVLDCAICGIDSQSQ</sequence>
<gene>
    <name evidence="2" type="ORF">I6N98_13265</name>
</gene>
<dbReference type="AlphaFoldDB" id="A0A7T4QZ46"/>